<feature type="region of interest" description="Disordered" evidence="9">
    <location>
        <begin position="1"/>
        <end position="61"/>
    </location>
</feature>
<comment type="similarity">
    <text evidence="2">Belongs to the syntaxin family.</text>
</comment>
<dbReference type="InterPro" id="IPR010989">
    <property type="entry name" value="SNARE"/>
</dbReference>
<evidence type="ECO:0000256" key="5">
    <source>
        <dbReference type="ARBA" id="ARBA00022927"/>
    </source>
</evidence>
<accession>K8EH59</accession>
<evidence type="ECO:0000256" key="3">
    <source>
        <dbReference type="ARBA" id="ARBA00022448"/>
    </source>
</evidence>
<dbReference type="GO" id="GO:0005484">
    <property type="term" value="F:SNAP receptor activity"/>
    <property type="evidence" value="ECO:0007669"/>
    <property type="project" value="TreeGrafter"/>
</dbReference>
<dbReference type="PANTHER" id="PTHR19957:SF307">
    <property type="entry name" value="PROTEIN SSO1-RELATED"/>
    <property type="match status" value="1"/>
</dbReference>
<dbReference type="PROSITE" id="PS50192">
    <property type="entry name" value="T_SNARE"/>
    <property type="match status" value="1"/>
</dbReference>
<feature type="compositionally biased region" description="Basic and acidic residues" evidence="9">
    <location>
        <begin position="1"/>
        <end position="14"/>
    </location>
</feature>
<evidence type="ECO:0000256" key="9">
    <source>
        <dbReference type="SAM" id="MobiDB-lite"/>
    </source>
</evidence>
<dbReference type="Gene3D" id="1.20.5.110">
    <property type="match status" value="1"/>
</dbReference>
<evidence type="ECO:0000256" key="4">
    <source>
        <dbReference type="ARBA" id="ARBA00022692"/>
    </source>
</evidence>
<feature type="coiled-coil region" evidence="8">
    <location>
        <begin position="103"/>
        <end position="185"/>
    </location>
</feature>
<sequence length="329" mass="37900">MSDLLGEIKKTGVDDRDEQTNNNNKQMSRFLSTKGTNKDEFVDVERGVSSEPSTSTTSSPTTMELFLRDATLIKSLLSDIRKQLVNLHQLHERGKSALKSSEMSEIKDEMNACSEKAKTLAREAKLRVQNMDEDLKRLLREKKISADGSEKQTRETVSNALKTKLKEQMAEFQVLREKLRTEHKEVIERRFFALTGEQIEEEKLESMIENGADEQMFKQAILDQGRGLILDTVEEIQERHKAVRELERRLLDLHQIFLDMSVLVDAQGEMIDDIQEQVSKSTEYVKQGQVALVSAREYQKNTRKWACVFTILMMIVLLVILLPILKPWK</sequence>
<dbReference type="GeneID" id="19014991"/>
<evidence type="ECO:0000256" key="10">
    <source>
        <dbReference type="SAM" id="Phobius"/>
    </source>
</evidence>
<keyword evidence="13" id="KW-1185">Reference proteome</keyword>
<protein>
    <recommendedName>
        <fullName evidence="11">t-SNARE coiled-coil homology domain-containing protein</fullName>
    </recommendedName>
</protein>
<evidence type="ECO:0000256" key="2">
    <source>
        <dbReference type="ARBA" id="ARBA00009063"/>
    </source>
</evidence>
<evidence type="ECO:0000256" key="6">
    <source>
        <dbReference type="ARBA" id="ARBA00022989"/>
    </source>
</evidence>
<keyword evidence="8" id="KW-0175">Coiled coil</keyword>
<comment type="subcellular location">
    <subcellularLocation>
        <location evidence="1">Membrane</location>
        <topology evidence="1">Single-pass type IV membrane protein</topology>
    </subcellularLocation>
</comment>
<dbReference type="SMART" id="SM00397">
    <property type="entry name" value="t_SNARE"/>
    <property type="match status" value="1"/>
</dbReference>
<dbReference type="InterPro" id="IPR000727">
    <property type="entry name" value="T_SNARE_dom"/>
</dbReference>
<dbReference type="GO" id="GO:0005886">
    <property type="term" value="C:plasma membrane"/>
    <property type="evidence" value="ECO:0007669"/>
    <property type="project" value="TreeGrafter"/>
</dbReference>
<dbReference type="GO" id="GO:0006906">
    <property type="term" value="P:vesicle fusion"/>
    <property type="evidence" value="ECO:0007669"/>
    <property type="project" value="TreeGrafter"/>
</dbReference>
<dbReference type="Pfam" id="PF05739">
    <property type="entry name" value="SNARE"/>
    <property type="match status" value="1"/>
</dbReference>
<dbReference type="SUPFAM" id="SSF47661">
    <property type="entry name" value="t-snare proteins"/>
    <property type="match status" value="1"/>
</dbReference>
<dbReference type="eggNOG" id="KOG0810">
    <property type="taxonomic scope" value="Eukaryota"/>
</dbReference>
<proteinExistence type="inferred from homology"/>
<feature type="compositionally biased region" description="Basic and acidic residues" evidence="9">
    <location>
        <begin position="36"/>
        <end position="48"/>
    </location>
</feature>
<dbReference type="SMART" id="SM00503">
    <property type="entry name" value="SynN"/>
    <property type="match status" value="1"/>
</dbReference>
<feature type="compositionally biased region" description="Low complexity" evidence="9">
    <location>
        <begin position="49"/>
        <end position="61"/>
    </location>
</feature>
<feature type="domain" description="T-SNARE coiled-coil homology" evidence="11">
    <location>
        <begin position="233"/>
        <end position="295"/>
    </location>
</feature>
<evidence type="ECO:0000313" key="13">
    <source>
        <dbReference type="Proteomes" id="UP000198341"/>
    </source>
</evidence>
<reference evidence="12 13" key="1">
    <citation type="submission" date="2011-10" db="EMBL/GenBank/DDBJ databases">
        <authorList>
            <person name="Genoscope - CEA"/>
        </authorList>
    </citation>
    <scope>NUCLEOTIDE SEQUENCE [LARGE SCALE GENOMIC DNA]</scope>
    <source>
        <strain evidence="12 13">RCC 1105</strain>
    </source>
</reference>
<dbReference type="Proteomes" id="UP000198341">
    <property type="component" value="Chromosome 6"/>
</dbReference>
<keyword evidence="4 10" id="KW-0812">Transmembrane</keyword>
<dbReference type="AlphaFoldDB" id="K8EH59"/>
<organism evidence="12 13">
    <name type="scientific">Bathycoccus prasinos</name>
    <dbReference type="NCBI Taxonomy" id="41875"/>
    <lineage>
        <taxon>Eukaryota</taxon>
        <taxon>Viridiplantae</taxon>
        <taxon>Chlorophyta</taxon>
        <taxon>Mamiellophyceae</taxon>
        <taxon>Mamiellales</taxon>
        <taxon>Bathycoccaceae</taxon>
        <taxon>Bathycoccus</taxon>
    </lineage>
</organism>
<gene>
    <name evidence="12" type="ORF">Bathy06g00100</name>
</gene>
<keyword evidence="7 10" id="KW-0472">Membrane</keyword>
<evidence type="ECO:0000256" key="7">
    <source>
        <dbReference type="ARBA" id="ARBA00023136"/>
    </source>
</evidence>
<dbReference type="FunFam" id="1.20.5.110:FF:000008">
    <property type="entry name" value="Syntaxin 132"/>
    <property type="match status" value="1"/>
</dbReference>
<dbReference type="InterPro" id="IPR045242">
    <property type="entry name" value="Syntaxin"/>
</dbReference>
<dbReference type="KEGG" id="bpg:Bathy06g00100"/>
<evidence type="ECO:0000256" key="8">
    <source>
        <dbReference type="SAM" id="Coils"/>
    </source>
</evidence>
<dbReference type="GO" id="GO:0006886">
    <property type="term" value="P:intracellular protein transport"/>
    <property type="evidence" value="ECO:0007669"/>
    <property type="project" value="TreeGrafter"/>
</dbReference>
<keyword evidence="3" id="KW-0813">Transport</keyword>
<dbReference type="RefSeq" id="XP_007512761.1">
    <property type="nucleotide sequence ID" value="XM_007512699.1"/>
</dbReference>
<dbReference type="Gene3D" id="1.20.58.70">
    <property type="match status" value="1"/>
</dbReference>
<dbReference type="GO" id="GO:0031201">
    <property type="term" value="C:SNARE complex"/>
    <property type="evidence" value="ECO:0007669"/>
    <property type="project" value="TreeGrafter"/>
</dbReference>
<keyword evidence="5" id="KW-0653">Protein transport</keyword>
<dbReference type="Pfam" id="PF00804">
    <property type="entry name" value="Syntaxin"/>
    <property type="match status" value="1"/>
</dbReference>
<feature type="compositionally biased region" description="Polar residues" evidence="9">
    <location>
        <begin position="20"/>
        <end position="35"/>
    </location>
</feature>
<dbReference type="GO" id="GO:0006887">
    <property type="term" value="P:exocytosis"/>
    <property type="evidence" value="ECO:0007669"/>
    <property type="project" value="TreeGrafter"/>
</dbReference>
<dbReference type="OrthoDB" id="10255013at2759"/>
<dbReference type="GO" id="GO:0048278">
    <property type="term" value="P:vesicle docking"/>
    <property type="evidence" value="ECO:0007669"/>
    <property type="project" value="TreeGrafter"/>
</dbReference>
<keyword evidence="6 10" id="KW-1133">Transmembrane helix</keyword>
<dbReference type="GO" id="GO:0012505">
    <property type="term" value="C:endomembrane system"/>
    <property type="evidence" value="ECO:0007669"/>
    <property type="project" value="TreeGrafter"/>
</dbReference>
<dbReference type="PANTHER" id="PTHR19957">
    <property type="entry name" value="SYNTAXIN"/>
    <property type="match status" value="1"/>
</dbReference>
<dbReference type="InterPro" id="IPR006011">
    <property type="entry name" value="Syntaxin_N"/>
</dbReference>
<evidence type="ECO:0000256" key="1">
    <source>
        <dbReference type="ARBA" id="ARBA00004211"/>
    </source>
</evidence>
<evidence type="ECO:0000313" key="12">
    <source>
        <dbReference type="EMBL" id="CCO17361.1"/>
    </source>
</evidence>
<feature type="transmembrane region" description="Helical" evidence="10">
    <location>
        <begin position="305"/>
        <end position="325"/>
    </location>
</feature>
<dbReference type="GO" id="GO:0000149">
    <property type="term" value="F:SNARE binding"/>
    <property type="evidence" value="ECO:0007669"/>
    <property type="project" value="TreeGrafter"/>
</dbReference>
<dbReference type="STRING" id="41875.K8EH59"/>
<dbReference type="CDD" id="cd15848">
    <property type="entry name" value="SNARE_syntaxin1-like"/>
    <property type="match status" value="1"/>
</dbReference>
<evidence type="ECO:0000259" key="11">
    <source>
        <dbReference type="PROSITE" id="PS50192"/>
    </source>
</evidence>
<name>K8EH59_9CHLO</name>
<dbReference type="EMBL" id="FO082273">
    <property type="protein sequence ID" value="CCO17361.1"/>
    <property type="molecule type" value="Genomic_DNA"/>
</dbReference>